<keyword evidence="2" id="KW-0812">Transmembrane</keyword>
<proteinExistence type="predicted"/>
<accession>Q7EZW9</accession>
<evidence type="ECO:0000256" key="1">
    <source>
        <dbReference type="SAM" id="MobiDB-lite"/>
    </source>
</evidence>
<dbReference type="Proteomes" id="UP000000763">
    <property type="component" value="Chromosome 8"/>
</dbReference>
<evidence type="ECO:0000313" key="4">
    <source>
        <dbReference type="Proteomes" id="UP000000763"/>
    </source>
</evidence>
<reference evidence="4" key="2">
    <citation type="journal article" date="2008" name="Nucleic Acids Res.">
        <title>The rice annotation project database (RAP-DB): 2008 update.</title>
        <authorList>
            <consortium name="The rice annotation project (RAP)"/>
        </authorList>
    </citation>
    <scope>GENOME REANNOTATION</scope>
    <source>
        <strain evidence="4">cv. Nipponbare</strain>
    </source>
</reference>
<dbReference type="EMBL" id="AP004459">
    <property type="protein sequence ID" value="BAD01694.1"/>
    <property type="molecule type" value="Genomic_DNA"/>
</dbReference>
<keyword evidence="2" id="KW-0472">Membrane</keyword>
<name>Q7EZW9_ORYSJ</name>
<organism evidence="3 4">
    <name type="scientific">Oryza sativa subsp. japonica</name>
    <name type="common">Rice</name>
    <dbReference type="NCBI Taxonomy" id="39947"/>
    <lineage>
        <taxon>Eukaryota</taxon>
        <taxon>Viridiplantae</taxon>
        <taxon>Streptophyta</taxon>
        <taxon>Embryophyta</taxon>
        <taxon>Tracheophyta</taxon>
        <taxon>Spermatophyta</taxon>
        <taxon>Magnoliopsida</taxon>
        <taxon>Liliopsida</taxon>
        <taxon>Poales</taxon>
        <taxon>Poaceae</taxon>
        <taxon>BOP clade</taxon>
        <taxon>Oryzoideae</taxon>
        <taxon>Oryzeae</taxon>
        <taxon>Oryzinae</taxon>
        <taxon>Oryza</taxon>
        <taxon>Oryza sativa</taxon>
    </lineage>
</organism>
<sequence>MIVWTQKPAKIDDFHGPFSHAGPWPACENDFSQATSPSLQAVDSLTCKNTFQRIKTKPHHPQAPPLASPSGRRLFSVRHRPHKRRPRHVGAIVVAHLLPLPIGGAVVVARRREREEPNRVTVAGRGRIRMPGASRRRIHMRQRRPLQPVVEAARRRAAADPHAWGEPAADPQASAP</sequence>
<feature type="region of interest" description="Disordered" evidence="1">
    <location>
        <begin position="135"/>
        <end position="176"/>
    </location>
</feature>
<keyword evidence="2" id="KW-1133">Transmembrane helix</keyword>
<reference evidence="4" key="1">
    <citation type="journal article" date="2005" name="Nature">
        <title>The map-based sequence of the rice genome.</title>
        <authorList>
            <consortium name="International rice genome sequencing project (IRGSP)"/>
            <person name="Matsumoto T."/>
            <person name="Wu J."/>
            <person name="Kanamori H."/>
            <person name="Katayose Y."/>
            <person name="Fujisawa M."/>
            <person name="Namiki N."/>
            <person name="Mizuno H."/>
            <person name="Yamamoto K."/>
            <person name="Antonio B.A."/>
            <person name="Baba T."/>
            <person name="Sakata K."/>
            <person name="Nagamura Y."/>
            <person name="Aoki H."/>
            <person name="Arikawa K."/>
            <person name="Arita K."/>
            <person name="Bito T."/>
            <person name="Chiden Y."/>
            <person name="Fujitsuka N."/>
            <person name="Fukunaka R."/>
            <person name="Hamada M."/>
            <person name="Harada C."/>
            <person name="Hayashi A."/>
            <person name="Hijishita S."/>
            <person name="Honda M."/>
            <person name="Hosokawa S."/>
            <person name="Ichikawa Y."/>
            <person name="Idonuma A."/>
            <person name="Iijima M."/>
            <person name="Ikeda M."/>
            <person name="Ikeno M."/>
            <person name="Ito K."/>
            <person name="Ito S."/>
            <person name="Ito T."/>
            <person name="Ito Y."/>
            <person name="Ito Y."/>
            <person name="Iwabuchi A."/>
            <person name="Kamiya K."/>
            <person name="Karasawa W."/>
            <person name="Kurita K."/>
            <person name="Katagiri S."/>
            <person name="Kikuta A."/>
            <person name="Kobayashi H."/>
            <person name="Kobayashi N."/>
            <person name="Machita K."/>
            <person name="Maehara T."/>
            <person name="Masukawa M."/>
            <person name="Mizubayashi T."/>
            <person name="Mukai Y."/>
            <person name="Nagasaki H."/>
            <person name="Nagata Y."/>
            <person name="Naito S."/>
            <person name="Nakashima M."/>
            <person name="Nakama Y."/>
            <person name="Nakamichi Y."/>
            <person name="Nakamura M."/>
            <person name="Meguro A."/>
            <person name="Negishi M."/>
            <person name="Ohta I."/>
            <person name="Ohta T."/>
            <person name="Okamoto M."/>
            <person name="Ono N."/>
            <person name="Saji S."/>
            <person name="Sakaguchi M."/>
            <person name="Sakai K."/>
            <person name="Shibata M."/>
            <person name="Shimokawa T."/>
            <person name="Song J."/>
            <person name="Takazaki Y."/>
            <person name="Terasawa K."/>
            <person name="Tsugane M."/>
            <person name="Tsuji K."/>
            <person name="Ueda S."/>
            <person name="Waki K."/>
            <person name="Yamagata H."/>
            <person name="Yamamoto M."/>
            <person name="Yamamoto S."/>
            <person name="Yamane H."/>
            <person name="Yoshiki S."/>
            <person name="Yoshihara R."/>
            <person name="Yukawa K."/>
            <person name="Zhong H."/>
            <person name="Yano M."/>
            <person name="Yuan Q."/>
            <person name="Ouyang S."/>
            <person name="Liu J."/>
            <person name="Jones K.M."/>
            <person name="Gansberger K."/>
            <person name="Moffat K."/>
            <person name="Hill J."/>
            <person name="Bera J."/>
            <person name="Fadrosh D."/>
            <person name="Jin S."/>
            <person name="Johri S."/>
            <person name="Kim M."/>
            <person name="Overton L."/>
            <person name="Reardon M."/>
            <person name="Tsitrin T."/>
            <person name="Vuong H."/>
            <person name="Weaver B."/>
            <person name="Ciecko A."/>
            <person name="Tallon L."/>
            <person name="Jackson J."/>
            <person name="Pai G."/>
            <person name="Aken S.V."/>
            <person name="Utterback T."/>
            <person name="Reidmuller S."/>
            <person name="Feldblyum T."/>
            <person name="Hsiao J."/>
            <person name="Zismann V."/>
            <person name="Iobst S."/>
            <person name="de Vazeille A.R."/>
            <person name="Buell C.R."/>
            <person name="Ying K."/>
            <person name="Li Y."/>
            <person name="Lu T."/>
            <person name="Huang Y."/>
            <person name="Zhao Q."/>
            <person name="Feng Q."/>
            <person name="Zhang L."/>
            <person name="Zhu J."/>
            <person name="Weng Q."/>
            <person name="Mu J."/>
            <person name="Lu Y."/>
            <person name="Fan D."/>
            <person name="Liu Y."/>
            <person name="Guan J."/>
            <person name="Zhang Y."/>
            <person name="Yu S."/>
            <person name="Liu X."/>
            <person name="Zhang Y."/>
            <person name="Hong G."/>
            <person name="Han B."/>
            <person name="Choisne N."/>
            <person name="Demange N."/>
            <person name="Orjeda G."/>
            <person name="Samain S."/>
            <person name="Cattolico L."/>
            <person name="Pelletier E."/>
            <person name="Couloux A."/>
            <person name="Segurens B."/>
            <person name="Wincker P."/>
            <person name="D'Hont A."/>
            <person name="Scarpelli C."/>
            <person name="Weissenbach J."/>
            <person name="Salanoubat M."/>
            <person name="Quetier F."/>
            <person name="Yu Y."/>
            <person name="Kim H.R."/>
            <person name="Rambo T."/>
            <person name="Currie J."/>
            <person name="Collura K."/>
            <person name="Luo M."/>
            <person name="Yang T."/>
            <person name="Ammiraju J.S.S."/>
            <person name="Engler F."/>
            <person name="Soderlund C."/>
            <person name="Wing R.A."/>
            <person name="Palmer L.E."/>
            <person name="de la Bastide M."/>
            <person name="Spiegel L."/>
            <person name="Nascimento L."/>
            <person name="Zutavern T."/>
            <person name="O'Shaughnessy A."/>
            <person name="Dike S."/>
            <person name="Dedhia N."/>
            <person name="Preston R."/>
            <person name="Balija V."/>
            <person name="McCombie W.R."/>
            <person name="Chow T."/>
            <person name="Chen H."/>
            <person name="Chung M."/>
            <person name="Chen C."/>
            <person name="Shaw J."/>
            <person name="Wu H."/>
            <person name="Hsiao K."/>
            <person name="Chao Y."/>
            <person name="Chu M."/>
            <person name="Cheng C."/>
            <person name="Hour A."/>
            <person name="Lee P."/>
            <person name="Lin S."/>
            <person name="Lin Y."/>
            <person name="Liou J."/>
            <person name="Liu S."/>
            <person name="Hsing Y."/>
            <person name="Raghuvanshi S."/>
            <person name="Mohanty A."/>
            <person name="Bharti A.K."/>
            <person name="Gaur A."/>
            <person name="Gupta V."/>
            <person name="Kumar D."/>
            <person name="Ravi V."/>
            <person name="Vij S."/>
            <person name="Kapur A."/>
            <person name="Khurana P."/>
            <person name="Khurana P."/>
            <person name="Khurana J.P."/>
            <person name="Tyagi A.K."/>
            <person name="Gaikwad K."/>
            <person name="Singh A."/>
            <person name="Dalal V."/>
            <person name="Srivastava S."/>
            <person name="Dixit A."/>
            <person name="Pal A.K."/>
            <person name="Ghazi I.A."/>
            <person name="Yadav M."/>
            <person name="Pandit A."/>
            <person name="Bhargava A."/>
            <person name="Sureshbabu K."/>
            <person name="Batra K."/>
            <person name="Sharma T.R."/>
            <person name="Mohapatra T."/>
            <person name="Singh N.K."/>
            <person name="Messing J."/>
            <person name="Nelson A.B."/>
            <person name="Fuks G."/>
            <person name="Kavchok S."/>
            <person name="Keizer G."/>
            <person name="Linton E."/>
            <person name="Llaca V."/>
            <person name="Song R."/>
            <person name="Tanyolac B."/>
            <person name="Young S."/>
            <person name="Ho-Il K."/>
            <person name="Hahn J.H."/>
            <person name="Sangsakoo G."/>
            <person name="Vanavichit A."/>
            <person name="de Mattos Luiz.A.T."/>
            <person name="Zimmer P.D."/>
            <person name="Malone G."/>
            <person name="Dellagostin O."/>
            <person name="de Oliveira A.C."/>
            <person name="Bevan M."/>
            <person name="Bancroft I."/>
            <person name="Minx P."/>
            <person name="Cordum H."/>
            <person name="Wilson R."/>
            <person name="Cheng Z."/>
            <person name="Jin W."/>
            <person name="Jiang J."/>
            <person name="Leong S.A."/>
            <person name="Iwama H."/>
            <person name="Gojobori T."/>
            <person name="Itoh T."/>
            <person name="Niimura Y."/>
            <person name="Fujii Y."/>
            <person name="Habara T."/>
            <person name="Sakai H."/>
            <person name="Sato Y."/>
            <person name="Wilson G."/>
            <person name="Kumar K."/>
            <person name="McCouch S."/>
            <person name="Juretic N."/>
            <person name="Hoen D."/>
            <person name="Wright S."/>
            <person name="Bruskiewich R."/>
            <person name="Bureau T."/>
            <person name="Miyao A."/>
            <person name="Hirochika H."/>
            <person name="Nishikawa T."/>
            <person name="Kadowaki K."/>
            <person name="Sugiura M."/>
            <person name="Burr B."/>
            <person name="Sasaki T."/>
        </authorList>
    </citation>
    <scope>NUCLEOTIDE SEQUENCE [LARGE SCALE GENOMIC DNA]</scope>
    <source>
        <strain evidence="4">cv. Nipponbare</strain>
    </source>
</reference>
<dbReference type="AlphaFoldDB" id="Q7EZW9"/>
<evidence type="ECO:0000256" key="2">
    <source>
        <dbReference type="SAM" id="Phobius"/>
    </source>
</evidence>
<feature type="compositionally biased region" description="Basic residues" evidence="1">
    <location>
        <begin position="135"/>
        <end position="144"/>
    </location>
</feature>
<evidence type="ECO:0000313" key="3">
    <source>
        <dbReference type="EMBL" id="BAD01694.1"/>
    </source>
</evidence>
<gene>
    <name evidence="3" type="primary">P0410E11.108</name>
</gene>
<protein>
    <submittedName>
        <fullName evidence="3">Uncharacterized protein</fullName>
    </submittedName>
</protein>
<feature type="transmembrane region" description="Helical" evidence="2">
    <location>
        <begin position="88"/>
        <end position="109"/>
    </location>
</feature>